<dbReference type="EMBL" id="JAWDJT010000015">
    <property type="protein sequence ID" value="MDU0372435.1"/>
    <property type="molecule type" value="Genomic_DNA"/>
</dbReference>
<name>A0ABU3TML2_9BACT</name>
<evidence type="ECO:0000313" key="2">
    <source>
        <dbReference type="Proteomes" id="UP001250698"/>
    </source>
</evidence>
<dbReference type="Proteomes" id="UP001250698">
    <property type="component" value="Unassembled WGS sequence"/>
</dbReference>
<gene>
    <name evidence="1" type="ORF">ROI90_18650</name>
</gene>
<comment type="caution">
    <text evidence="1">The sequence shown here is derived from an EMBL/GenBank/DDBJ whole genome shotgun (WGS) entry which is preliminary data.</text>
</comment>
<sequence length="132" mass="15223">MRWISTDRKGGGYFECRSRFQPTGHMLDIAVDAPADGPTVAQRNFYKDIETNYSWLVGVMQPLIEAEFRNWQPGFAIQDFSAELWPVGLDIPQLIDNKPVKWELSFETAHDLNHMVTVLYQNFQPYAVRVDG</sequence>
<accession>A0ABU3TML2</accession>
<keyword evidence="2" id="KW-1185">Reference proteome</keyword>
<protein>
    <submittedName>
        <fullName evidence="1">Uncharacterized protein</fullName>
    </submittedName>
</protein>
<evidence type="ECO:0000313" key="1">
    <source>
        <dbReference type="EMBL" id="MDU0372435.1"/>
    </source>
</evidence>
<organism evidence="1 2">
    <name type="scientific">Hymenobacter endophyticus</name>
    <dbReference type="NCBI Taxonomy" id="3076335"/>
    <lineage>
        <taxon>Bacteria</taxon>
        <taxon>Pseudomonadati</taxon>
        <taxon>Bacteroidota</taxon>
        <taxon>Cytophagia</taxon>
        <taxon>Cytophagales</taxon>
        <taxon>Hymenobacteraceae</taxon>
        <taxon>Hymenobacter</taxon>
    </lineage>
</organism>
<reference evidence="1 2" key="1">
    <citation type="submission" date="2023-10" db="EMBL/GenBank/DDBJ databases">
        <title>Hymenobacter endophyticus sp. nov., an isolate from the leaf tissues of wheat.</title>
        <authorList>
            <person name="Dai Y."/>
        </authorList>
    </citation>
    <scope>NUCLEOTIDE SEQUENCE [LARGE SCALE GENOMIC DNA]</scope>
    <source>
        <strain evidence="1 2">ZK17L-C2</strain>
    </source>
</reference>
<dbReference type="RefSeq" id="WP_315999798.1">
    <property type="nucleotide sequence ID" value="NZ_JAWDJT010000015.1"/>
</dbReference>
<proteinExistence type="predicted"/>